<dbReference type="Proteomes" id="UP000499080">
    <property type="component" value="Unassembled WGS sequence"/>
</dbReference>
<sequence length="103" mass="12059">MAPGFDAIDYIVLKEVNNGFLAILNTFHNECYQLHCFPESLEKGIIALFEKDDKEADKIKSYRTVTMLLTIGKVQEQILLRDSTTRSKRNTYFITRFWRGQIH</sequence>
<name>A0A4Y2NE81_ARAVE</name>
<gene>
    <name evidence="1" type="ORF">AVEN_83324_1</name>
</gene>
<dbReference type="EMBL" id="BGPR01209255">
    <property type="protein sequence ID" value="GBN37758.1"/>
    <property type="molecule type" value="Genomic_DNA"/>
</dbReference>
<evidence type="ECO:0000313" key="2">
    <source>
        <dbReference type="Proteomes" id="UP000499080"/>
    </source>
</evidence>
<keyword evidence="2" id="KW-1185">Reference proteome</keyword>
<organism evidence="1 2">
    <name type="scientific">Araneus ventricosus</name>
    <name type="common">Orbweaver spider</name>
    <name type="synonym">Epeira ventricosa</name>
    <dbReference type="NCBI Taxonomy" id="182803"/>
    <lineage>
        <taxon>Eukaryota</taxon>
        <taxon>Metazoa</taxon>
        <taxon>Ecdysozoa</taxon>
        <taxon>Arthropoda</taxon>
        <taxon>Chelicerata</taxon>
        <taxon>Arachnida</taxon>
        <taxon>Araneae</taxon>
        <taxon>Araneomorphae</taxon>
        <taxon>Entelegynae</taxon>
        <taxon>Araneoidea</taxon>
        <taxon>Araneidae</taxon>
        <taxon>Araneus</taxon>
    </lineage>
</organism>
<protein>
    <submittedName>
        <fullName evidence="1">Uncharacterized protein</fullName>
    </submittedName>
</protein>
<proteinExistence type="predicted"/>
<dbReference type="AlphaFoldDB" id="A0A4Y2NE81"/>
<comment type="caution">
    <text evidence="1">The sequence shown here is derived from an EMBL/GenBank/DDBJ whole genome shotgun (WGS) entry which is preliminary data.</text>
</comment>
<reference evidence="1 2" key="1">
    <citation type="journal article" date="2019" name="Sci. Rep.">
        <title>Orb-weaving spider Araneus ventricosus genome elucidates the spidroin gene catalogue.</title>
        <authorList>
            <person name="Kono N."/>
            <person name="Nakamura H."/>
            <person name="Ohtoshi R."/>
            <person name="Moran D.A.P."/>
            <person name="Shinohara A."/>
            <person name="Yoshida Y."/>
            <person name="Fujiwara M."/>
            <person name="Mori M."/>
            <person name="Tomita M."/>
            <person name="Arakawa K."/>
        </authorList>
    </citation>
    <scope>NUCLEOTIDE SEQUENCE [LARGE SCALE GENOMIC DNA]</scope>
</reference>
<accession>A0A4Y2NE81</accession>
<dbReference type="OrthoDB" id="6437545at2759"/>
<evidence type="ECO:0000313" key="1">
    <source>
        <dbReference type="EMBL" id="GBN37758.1"/>
    </source>
</evidence>